<accession>A0ABT3ZJY3</accession>
<evidence type="ECO:0000256" key="1">
    <source>
        <dbReference type="ARBA" id="ARBA00007169"/>
    </source>
</evidence>
<dbReference type="InterPro" id="IPR029058">
    <property type="entry name" value="AB_hydrolase_fold"/>
</dbReference>
<evidence type="ECO:0000313" key="4">
    <source>
        <dbReference type="Proteomes" id="UP001082899"/>
    </source>
</evidence>
<dbReference type="InterPro" id="IPR012223">
    <property type="entry name" value="TEII"/>
</dbReference>
<feature type="domain" description="Thioesterase" evidence="2">
    <location>
        <begin position="2"/>
        <end position="226"/>
    </location>
</feature>
<dbReference type="Proteomes" id="UP001082899">
    <property type="component" value="Unassembled WGS sequence"/>
</dbReference>
<dbReference type="PANTHER" id="PTHR11487:SF0">
    <property type="entry name" value="S-ACYL FATTY ACID SYNTHASE THIOESTERASE, MEDIUM CHAIN"/>
    <property type="match status" value="1"/>
</dbReference>
<keyword evidence="4" id="KW-1185">Reference proteome</keyword>
<comment type="similarity">
    <text evidence="1">Belongs to the thioesterase family.</text>
</comment>
<reference evidence="3" key="1">
    <citation type="submission" date="2022-11" db="EMBL/GenBank/DDBJ databases">
        <title>Robbsia betulipollinis sp. nov., isolated from pollen of birch (Betula pendula).</title>
        <authorList>
            <person name="Shi H."/>
            <person name="Ambika Manirajan B."/>
            <person name="Ratering S."/>
            <person name="Geissler-Plaum R."/>
            <person name="Schnell S."/>
        </authorList>
    </citation>
    <scope>NUCLEOTIDE SEQUENCE</scope>
    <source>
        <strain evidence="3">Bb-Pol-6</strain>
    </source>
</reference>
<sequence>MQLVCLAHAGGTSVLYRDWQRALGDATQILALELPGHGARRAQPVCTNWPELIDALCSDLLGRLDPARPFALFGHSMGALVAFRLIHALRARGAEEPVWFGASGSVAPQCRVRETHWLHCSHSGMVDKLRLLGGTPEALLADHGLIDYLLPVLRADFHLCGTYPDHGGDDEAPLNCPVTVFTGRDDPATARESDVIRWRDVTRGACDFRRFEGGHFYLSAAPAALLAQVAVALERGRVSCGRAGAPDSGGTAWVG</sequence>
<organism evidence="3 4">
    <name type="scientific">Robbsia betulipollinis</name>
    <dbReference type="NCBI Taxonomy" id="2981849"/>
    <lineage>
        <taxon>Bacteria</taxon>
        <taxon>Pseudomonadati</taxon>
        <taxon>Pseudomonadota</taxon>
        <taxon>Betaproteobacteria</taxon>
        <taxon>Burkholderiales</taxon>
        <taxon>Burkholderiaceae</taxon>
        <taxon>Robbsia</taxon>
    </lineage>
</organism>
<evidence type="ECO:0000259" key="2">
    <source>
        <dbReference type="Pfam" id="PF00975"/>
    </source>
</evidence>
<dbReference type="PANTHER" id="PTHR11487">
    <property type="entry name" value="THIOESTERASE"/>
    <property type="match status" value="1"/>
</dbReference>
<dbReference type="Gene3D" id="3.40.50.1820">
    <property type="entry name" value="alpha/beta hydrolase"/>
    <property type="match status" value="1"/>
</dbReference>
<dbReference type="GO" id="GO:0016787">
    <property type="term" value="F:hydrolase activity"/>
    <property type="evidence" value="ECO:0007669"/>
    <property type="project" value="UniProtKB-KW"/>
</dbReference>
<comment type="caution">
    <text evidence="3">The sequence shown here is derived from an EMBL/GenBank/DDBJ whole genome shotgun (WGS) entry which is preliminary data.</text>
</comment>
<name>A0ABT3ZJY3_9BURK</name>
<keyword evidence="3" id="KW-0378">Hydrolase</keyword>
<dbReference type="SUPFAM" id="SSF53474">
    <property type="entry name" value="alpha/beta-Hydrolases"/>
    <property type="match status" value="1"/>
</dbReference>
<gene>
    <name evidence="3" type="ORF">OVY01_06275</name>
</gene>
<dbReference type="InterPro" id="IPR001031">
    <property type="entry name" value="Thioesterase"/>
</dbReference>
<protein>
    <submittedName>
        <fullName evidence="3">Alpha/beta fold hydrolase</fullName>
    </submittedName>
</protein>
<proteinExistence type="inferred from homology"/>
<dbReference type="Pfam" id="PF00975">
    <property type="entry name" value="Thioesterase"/>
    <property type="match status" value="1"/>
</dbReference>
<dbReference type="EMBL" id="JAPMXC010000001">
    <property type="protein sequence ID" value="MCY0386843.1"/>
    <property type="molecule type" value="Genomic_DNA"/>
</dbReference>
<evidence type="ECO:0000313" key="3">
    <source>
        <dbReference type="EMBL" id="MCY0386843.1"/>
    </source>
</evidence>